<dbReference type="Proteomes" id="UP000319160">
    <property type="component" value="Unassembled WGS sequence"/>
</dbReference>
<dbReference type="OrthoDB" id="4487429at2759"/>
<dbReference type="AlphaFoldDB" id="A0A553I823"/>
<reference evidence="2" key="1">
    <citation type="submission" date="2019-06" db="EMBL/GenBank/DDBJ databases">
        <title>Draft genome sequence of the griseofulvin-producing fungus Xylaria cubensis strain G536.</title>
        <authorList>
            <person name="Mead M.E."/>
            <person name="Raja H.A."/>
            <person name="Steenwyk J.L."/>
            <person name="Knowles S.L."/>
            <person name="Oberlies N.H."/>
            <person name="Rokas A."/>
        </authorList>
    </citation>
    <scope>NUCLEOTIDE SEQUENCE [LARGE SCALE GENOMIC DNA]</scope>
    <source>
        <strain evidence="2">G536</strain>
    </source>
</reference>
<gene>
    <name evidence="1" type="ORF">FHL15_002629</name>
</gene>
<name>A0A553I823_9PEZI</name>
<dbReference type="STRING" id="2512241.A0A553I823"/>
<evidence type="ECO:0000313" key="2">
    <source>
        <dbReference type="Proteomes" id="UP000319160"/>
    </source>
</evidence>
<sequence>MEICQDSSPNPAYEAPPLSMRSNIFGDGGGGYLVTYPSIGGIVIATTPLPADLAHLGLSQTRDTERSNAIAEEDDIANRMLRLGANWWPDWDTYARHRERVDQGILYDFHFPPDMFVGYPSTGGVWVSKFSADLDQSWAGGKESSQPRMPKGWRQALAGALTMDDKCKVMEDLGAVFYDSIGLCPDVAQTVDQGKEMFERYLALLRNMEDPEYLARWLAIKGRSSDRENGDDFYEE</sequence>
<dbReference type="EMBL" id="VFLP01000011">
    <property type="protein sequence ID" value="TRX96357.1"/>
    <property type="molecule type" value="Genomic_DNA"/>
</dbReference>
<keyword evidence="2" id="KW-1185">Reference proteome</keyword>
<organism evidence="1 2">
    <name type="scientific">Xylaria flabelliformis</name>
    <dbReference type="NCBI Taxonomy" id="2512241"/>
    <lineage>
        <taxon>Eukaryota</taxon>
        <taxon>Fungi</taxon>
        <taxon>Dikarya</taxon>
        <taxon>Ascomycota</taxon>
        <taxon>Pezizomycotina</taxon>
        <taxon>Sordariomycetes</taxon>
        <taxon>Xylariomycetidae</taxon>
        <taxon>Xylariales</taxon>
        <taxon>Xylariaceae</taxon>
        <taxon>Xylaria</taxon>
    </lineage>
</organism>
<accession>A0A553I823</accession>
<protein>
    <submittedName>
        <fullName evidence="1">Uncharacterized protein</fullName>
    </submittedName>
</protein>
<proteinExistence type="predicted"/>
<evidence type="ECO:0000313" key="1">
    <source>
        <dbReference type="EMBL" id="TRX96357.1"/>
    </source>
</evidence>
<comment type="caution">
    <text evidence="1">The sequence shown here is derived from an EMBL/GenBank/DDBJ whole genome shotgun (WGS) entry which is preliminary data.</text>
</comment>